<sequence>MEPTNGVLSLLSVFFCYQKKAFRRFVSSSRNKKSFLPRRQFAGIYPLPPPQTDCHQLLKCLPVILVDSLLERNYAPSIQRLSRNNSAAPSAAIYDTPPTTPLFLPSNRHSKVECN</sequence>
<protein>
    <submittedName>
        <fullName evidence="2">Uncharacterized protein</fullName>
    </submittedName>
</protein>
<comment type="caution">
    <text evidence="2">The sequence shown here is derived from an EMBL/GenBank/DDBJ whole genome shotgun (WGS) entry which is preliminary data.</text>
</comment>
<dbReference type="AlphaFoldDB" id="A0A482X4G9"/>
<reference evidence="2 3" key="1">
    <citation type="journal article" date="2017" name="Gigascience">
        <title>Genome sequence of the small brown planthopper, Laodelphax striatellus.</title>
        <authorList>
            <person name="Zhu J."/>
            <person name="Jiang F."/>
            <person name="Wang X."/>
            <person name="Yang P."/>
            <person name="Bao Y."/>
            <person name="Zhao W."/>
            <person name="Wang W."/>
            <person name="Lu H."/>
            <person name="Wang Q."/>
            <person name="Cui N."/>
            <person name="Li J."/>
            <person name="Chen X."/>
            <person name="Luo L."/>
            <person name="Yu J."/>
            <person name="Kang L."/>
            <person name="Cui F."/>
        </authorList>
    </citation>
    <scope>NUCLEOTIDE SEQUENCE [LARGE SCALE GENOMIC DNA]</scope>
    <source>
        <strain evidence="2">Lst14</strain>
        <tissue evidence="2">Whole body</tissue>
    </source>
</reference>
<dbReference type="SMR" id="A0A482X4G9"/>
<dbReference type="Proteomes" id="UP000291343">
    <property type="component" value="Unassembled WGS sequence"/>
</dbReference>
<keyword evidence="3" id="KW-1185">Reference proteome</keyword>
<evidence type="ECO:0000313" key="1">
    <source>
        <dbReference type="EMBL" id="RZF32679.1"/>
    </source>
</evidence>
<gene>
    <name evidence="1" type="ORF">LSTR_LSTR004107</name>
    <name evidence="2" type="ORF">LSTR_LSTR016844</name>
</gene>
<evidence type="ECO:0000313" key="3">
    <source>
        <dbReference type="Proteomes" id="UP000291343"/>
    </source>
</evidence>
<proteinExistence type="predicted"/>
<dbReference type="EMBL" id="QKKF02018539">
    <property type="protein sequence ID" value="RZF40300.1"/>
    <property type="molecule type" value="Genomic_DNA"/>
</dbReference>
<accession>A0A482X4G9</accession>
<name>A0A482X4G9_LAOST</name>
<organism evidence="2 3">
    <name type="scientific">Laodelphax striatellus</name>
    <name type="common">Small brown planthopper</name>
    <name type="synonym">Delphax striatella</name>
    <dbReference type="NCBI Taxonomy" id="195883"/>
    <lineage>
        <taxon>Eukaryota</taxon>
        <taxon>Metazoa</taxon>
        <taxon>Ecdysozoa</taxon>
        <taxon>Arthropoda</taxon>
        <taxon>Hexapoda</taxon>
        <taxon>Insecta</taxon>
        <taxon>Pterygota</taxon>
        <taxon>Neoptera</taxon>
        <taxon>Paraneoptera</taxon>
        <taxon>Hemiptera</taxon>
        <taxon>Auchenorrhyncha</taxon>
        <taxon>Fulgoroidea</taxon>
        <taxon>Delphacidae</taxon>
        <taxon>Criomorphinae</taxon>
        <taxon>Laodelphax</taxon>
    </lineage>
</organism>
<dbReference type="InParanoid" id="A0A482X4G9"/>
<reference evidence="2" key="2">
    <citation type="submission" date="2019-02" db="EMBL/GenBank/DDBJ databases">
        <authorList>
            <person name="Zhu J."/>
            <person name="Jiang F."/>
            <person name="Wang X."/>
            <person name="Yang P."/>
            <person name="Bao Y."/>
            <person name="Zhao W."/>
            <person name="Wang W."/>
            <person name="Lu H."/>
            <person name="Wang Q."/>
            <person name="Cui N."/>
            <person name="Li J."/>
            <person name="Chen X."/>
            <person name="Luo L."/>
            <person name="Yu J."/>
            <person name="Kang L."/>
            <person name="Cui F."/>
        </authorList>
    </citation>
    <scope>NUCLEOTIDE SEQUENCE</scope>
    <source>
        <strain evidence="2">Lst14</strain>
        <tissue evidence="2">Whole body</tissue>
    </source>
</reference>
<evidence type="ECO:0000313" key="2">
    <source>
        <dbReference type="EMBL" id="RZF40300.1"/>
    </source>
</evidence>
<dbReference type="EMBL" id="QKKF02036132">
    <property type="protein sequence ID" value="RZF32679.1"/>
    <property type="molecule type" value="Genomic_DNA"/>
</dbReference>